<dbReference type="PANTHER" id="PTHR24346">
    <property type="entry name" value="MAP/MICROTUBULE AFFINITY-REGULATING KINASE"/>
    <property type="match status" value="1"/>
</dbReference>
<dbReference type="SMART" id="SM00220">
    <property type="entry name" value="S_TKc"/>
    <property type="match status" value="1"/>
</dbReference>
<dbReference type="Gene3D" id="1.10.510.10">
    <property type="entry name" value="Transferase(Phosphotransferase) domain 1"/>
    <property type="match status" value="1"/>
</dbReference>
<dbReference type="InterPro" id="IPR000719">
    <property type="entry name" value="Prot_kinase_dom"/>
</dbReference>
<dbReference type="GO" id="GO:0004674">
    <property type="term" value="F:protein serine/threonine kinase activity"/>
    <property type="evidence" value="ECO:0007669"/>
    <property type="project" value="UniProtKB-KW"/>
</dbReference>
<evidence type="ECO:0000259" key="6">
    <source>
        <dbReference type="PROSITE" id="PS50011"/>
    </source>
</evidence>
<feature type="compositionally biased region" description="Polar residues" evidence="5">
    <location>
        <begin position="391"/>
        <end position="402"/>
    </location>
</feature>
<evidence type="ECO:0000256" key="3">
    <source>
        <dbReference type="PROSITE-ProRule" id="PRU10141"/>
    </source>
</evidence>
<gene>
    <name evidence="7" type="ORF">CTAYLR_002585</name>
</gene>
<feature type="region of interest" description="Disordered" evidence="5">
    <location>
        <begin position="384"/>
        <end position="405"/>
    </location>
</feature>
<dbReference type="InterPro" id="IPR017441">
    <property type="entry name" value="Protein_kinase_ATP_BS"/>
</dbReference>
<feature type="binding site" evidence="3">
    <location>
        <position position="72"/>
    </location>
    <ligand>
        <name>ATP</name>
        <dbReference type="ChEBI" id="CHEBI:30616"/>
    </ligand>
</feature>
<reference evidence="7" key="1">
    <citation type="submission" date="2023-01" db="EMBL/GenBank/DDBJ databases">
        <title>Metagenome sequencing of chrysophaentin producing Chrysophaeum taylorii.</title>
        <authorList>
            <person name="Davison J."/>
            <person name="Bewley C."/>
        </authorList>
    </citation>
    <scope>NUCLEOTIDE SEQUENCE</scope>
    <source>
        <strain evidence="7">NIES-1699</strain>
    </source>
</reference>
<dbReference type="GO" id="GO:0005524">
    <property type="term" value="F:ATP binding"/>
    <property type="evidence" value="ECO:0007669"/>
    <property type="project" value="UniProtKB-UniRule"/>
</dbReference>
<keyword evidence="1 3" id="KW-0547">Nucleotide-binding</keyword>
<evidence type="ECO:0000256" key="5">
    <source>
        <dbReference type="SAM" id="MobiDB-lite"/>
    </source>
</evidence>
<protein>
    <recommendedName>
        <fullName evidence="6">Protein kinase domain-containing protein</fullName>
    </recommendedName>
</protein>
<dbReference type="Proteomes" id="UP001230188">
    <property type="component" value="Unassembled WGS sequence"/>
</dbReference>
<evidence type="ECO:0000256" key="4">
    <source>
        <dbReference type="RuleBase" id="RU000304"/>
    </source>
</evidence>
<dbReference type="SUPFAM" id="SSF56112">
    <property type="entry name" value="Protein kinase-like (PK-like)"/>
    <property type="match status" value="1"/>
</dbReference>
<keyword evidence="2 3" id="KW-0067">ATP-binding</keyword>
<dbReference type="PANTHER" id="PTHR24346:SF75">
    <property type="entry name" value="AURORA KINASE"/>
    <property type="match status" value="1"/>
</dbReference>
<evidence type="ECO:0000256" key="1">
    <source>
        <dbReference type="ARBA" id="ARBA00022741"/>
    </source>
</evidence>
<organism evidence="7 8">
    <name type="scientific">Chrysophaeum taylorii</name>
    <dbReference type="NCBI Taxonomy" id="2483200"/>
    <lineage>
        <taxon>Eukaryota</taxon>
        <taxon>Sar</taxon>
        <taxon>Stramenopiles</taxon>
        <taxon>Ochrophyta</taxon>
        <taxon>Pelagophyceae</taxon>
        <taxon>Pelagomonadales</taxon>
        <taxon>Pelagomonadaceae</taxon>
        <taxon>Chrysophaeum</taxon>
    </lineage>
</organism>
<proteinExistence type="inferred from homology"/>
<evidence type="ECO:0000313" key="7">
    <source>
        <dbReference type="EMBL" id="KAJ8602812.1"/>
    </source>
</evidence>
<dbReference type="PROSITE" id="PS00107">
    <property type="entry name" value="PROTEIN_KINASE_ATP"/>
    <property type="match status" value="1"/>
</dbReference>
<dbReference type="InterPro" id="IPR011009">
    <property type="entry name" value="Kinase-like_dom_sf"/>
</dbReference>
<name>A0AAD7UDZ7_9STRA</name>
<feature type="domain" description="Protein kinase" evidence="6">
    <location>
        <begin position="43"/>
        <end position="325"/>
    </location>
</feature>
<dbReference type="PROSITE" id="PS00108">
    <property type="entry name" value="PROTEIN_KINASE_ST"/>
    <property type="match status" value="1"/>
</dbReference>
<keyword evidence="4" id="KW-0808">Transferase</keyword>
<accession>A0AAD7UDZ7</accession>
<evidence type="ECO:0000256" key="2">
    <source>
        <dbReference type="ARBA" id="ARBA00022840"/>
    </source>
</evidence>
<dbReference type="EMBL" id="JAQMWT010000366">
    <property type="protein sequence ID" value="KAJ8602812.1"/>
    <property type="molecule type" value="Genomic_DNA"/>
</dbReference>
<sequence>MECRQAALVNAALESTWAAQADLPAVDGDLVEAFEEGGKIGSYEIRRLLGEGEFATVFECSREGIEGVVAVKAINKVKVQKHNSLHKSKRNIRRVNTEVLAMRRFTHAGICQLLDVLQSTSFVYLVMEQGERDLFNFLDDFPEGCPELVVKQIARILALGLRHCHNHGIAHRDIKPENILVCGHPTEWGNLPEGGIVKLCDFGLCAVIHAGSLLNDFVGSPGFFAPELMLRRQYDGAAADMWSLGAVMVEMLLGHRYFDDLWCPPYEHLGDCDSFSRGIRDAVARVKLGCAEPPSEPVRKLLDQLLQVEPERRATIEHLCSAKWFELLRVTPEGCTSILRLTFDRDRITSFNGLRPPPALRRFAYRESPSELASISSLDSETNLKKMDGATRSNLPSSISSTDSREDDLSFLSHLLPATTTTNNGRL</sequence>
<comment type="caution">
    <text evidence="7">The sequence shown here is derived from an EMBL/GenBank/DDBJ whole genome shotgun (WGS) entry which is preliminary data.</text>
</comment>
<comment type="similarity">
    <text evidence="4">Belongs to the protein kinase superfamily.</text>
</comment>
<keyword evidence="8" id="KW-1185">Reference proteome</keyword>
<evidence type="ECO:0000313" key="8">
    <source>
        <dbReference type="Proteomes" id="UP001230188"/>
    </source>
</evidence>
<dbReference type="Pfam" id="PF00069">
    <property type="entry name" value="Pkinase"/>
    <property type="match status" value="1"/>
</dbReference>
<dbReference type="PROSITE" id="PS50011">
    <property type="entry name" value="PROTEIN_KINASE_DOM"/>
    <property type="match status" value="1"/>
</dbReference>
<keyword evidence="4" id="KW-0418">Kinase</keyword>
<dbReference type="InterPro" id="IPR008271">
    <property type="entry name" value="Ser/Thr_kinase_AS"/>
</dbReference>
<dbReference type="AlphaFoldDB" id="A0AAD7UDZ7"/>
<dbReference type="GO" id="GO:0005737">
    <property type="term" value="C:cytoplasm"/>
    <property type="evidence" value="ECO:0007669"/>
    <property type="project" value="TreeGrafter"/>
</dbReference>
<keyword evidence="4" id="KW-0723">Serine/threonine-protein kinase</keyword>
<dbReference type="GO" id="GO:0035556">
    <property type="term" value="P:intracellular signal transduction"/>
    <property type="evidence" value="ECO:0007669"/>
    <property type="project" value="TreeGrafter"/>
</dbReference>